<evidence type="ECO:0000313" key="2">
    <source>
        <dbReference type="Proteomes" id="UP000008305"/>
    </source>
</evidence>
<proteinExistence type="predicted"/>
<dbReference type="EMBL" id="CP002608">
    <property type="protein sequence ID" value="AEB41287.1"/>
    <property type="molecule type" value="Genomic_DNA"/>
</dbReference>
<dbReference type="AlphaFoldDB" id="A0AA34RCM3"/>
<accession>A0AA34RCM3</accession>
<evidence type="ECO:0000313" key="1">
    <source>
        <dbReference type="EMBL" id="AEB41287.1"/>
    </source>
</evidence>
<dbReference type="Proteomes" id="UP000008305">
    <property type="component" value="Chromosome"/>
</dbReference>
<sequence>METIKLPIYHIGVAKDANNTIKIAILQKTCKEWIVCHCQRVLETEKAIIPKKYFTSPVSFSLRSSDVLVKSSCSTLKNKKNILKLALANFGMSSALPRESLVISPKLTKLSQGETATTLWITQKTTIHEELLSLEKAHLFPNTLSCHSADIFYLAECSCLKELSLYFLVYAHKQETLCLFVKNRAVLSSRAFSHSSSQKICDDILATLNYVKEAFPEASPTAVHLSQVSEELASLLAQKLDLPLSPCGIIPSHLQPHWEEYGDALASALHSTSSKAMRFPYDPTHASSGSQKHWLKRTSVVIGKMAALSMLIVSLASTVKLKSIANHTQKQYLLSCPGEPALPRSLHAAEEHLRAIKEASSQAYALQPTIPTSEETLKFLAALGRNFPTLKFSHFTYKLTNFPSEQNPSHPYTAEVLLKGQGSSEEISAFLKKITKHPNLQQVSEIQKNSQTFEVRFNLISQEAS</sequence>
<dbReference type="KEGG" id="cpm:G5S_0277"/>
<organism evidence="1 2">
    <name type="scientific">Chlamydia pecorum (strain ATCC VR-628 / DSM 29919 / E58)</name>
    <name type="common">Chlamydophila pecorum</name>
    <dbReference type="NCBI Taxonomy" id="331635"/>
    <lineage>
        <taxon>Bacteria</taxon>
        <taxon>Pseudomonadati</taxon>
        <taxon>Chlamydiota</taxon>
        <taxon>Chlamydiia</taxon>
        <taxon>Chlamydiales</taxon>
        <taxon>Chlamydiaceae</taxon>
        <taxon>Chlamydia/Chlamydophila group</taxon>
        <taxon>Chlamydia</taxon>
    </lineage>
</organism>
<keyword evidence="2" id="KW-1185">Reference proteome</keyword>
<gene>
    <name evidence="1" type="ordered locus">G5S_0277</name>
</gene>
<dbReference type="RefSeq" id="WP_013712365.1">
    <property type="nucleotide sequence ID" value="NC_015408.1"/>
</dbReference>
<name>A0AA34RCM3_CHLPE</name>
<protein>
    <submittedName>
        <fullName evidence="1">Uncharacterized protein</fullName>
    </submittedName>
</protein>
<reference evidence="1 2" key="1">
    <citation type="journal article" date="2011" name="J. Bacteriol.">
        <title>Genome sequence of the obligate intracellular animal pathogen Chlamydia pecorum E58.</title>
        <authorList>
            <person name="Mojica S."/>
            <person name="Huot Creasy H."/>
            <person name="Daugherty S."/>
            <person name="Read T.D."/>
            <person name="Kim T."/>
            <person name="Kaltenboeck B."/>
            <person name="Bavoil P."/>
            <person name="Myers G.S."/>
        </authorList>
    </citation>
    <scope>NUCLEOTIDE SEQUENCE [LARGE SCALE GENOMIC DNA]</scope>
    <source>
        <strain evidence="1 2">E58</strain>
    </source>
</reference>